<protein>
    <recommendedName>
        <fullName evidence="7 8">UDP-N-acetylmuramoylalanine--D-glutamate ligase</fullName>
        <ecNumber evidence="7 8">6.3.2.9</ecNumber>
    </recommendedName>
    <alternativeName>
        <fullName evidence="7">D-glutamic acid-adding enzyme</fullName>
    </alternativeName>
    <alternativeName>
        <fullName evidence="7">UDP-N-acetylmuramoyl-L-alanyl-D-glutamate synthetase</fullName>
    </alternativeName>
</protein>
<dbReference type="UniPathway" id="UPA00219"/>
<reference evidence="12" key="1">
    <citation type="submission" date="2015-12" db="EMBL/GenBank/DDBJ databases">
        <title>FDA dAtabase for Regulatory Grade micrObial Sequences (FDA-ARGOS): Supporting development and validation of Infectious Disease Dx tests.</title>
        <authorList>
            <person name="Case J."/>
            <person name="Tallon L."/>
            <person name="Sadzewicz L."/>
            <person name="Sengamalay N."/>
            <person name="Ott S."/>
            <person name="Godinez A."/>
            <person name="Nagaraj S."/>
            <person name="Nadendla S."/>
            <person name="Sichtig H."/>
        </authorList>
    </citation>
    <scope>NUCLEOTIDE SEQUENCE [LARGE SCALE GENOMIC DNA]</scope>
    <source>
        <strain evidence="12">FDAARGOS_147</strain>
    </source>
</reference>
<dbReference type="Gene3D" id="3.40.1190.10">
    <property type="entry name" value="Mur-like, catalytic domain"/>
    <property type="match status" value="1"/>
</dbReference>
<dbReference type="InterPro" id="IPR036565">
    <property type="entry name" value="Mur-like_cat_sf"/>
</dbReference>
<evidence type="ECO:0000256" key="7">
    <source>
        <dbReference type="HAMAP-Rule" id="MF_00639"/>
    </source>
</evidence>
<dbReference type="InterPro" id="IPR005762">
    <property type="entry name" value="MurD"/>
</dbReference>
<comment type="subcellular location">
    <subcellularLocation>
        <location evidence="1 7 8">Cytoplasm</location>
    </subcellularLocation>
</comment>
<comment type="function">
    <text evidence="7 8">Cell wall formation. Catalyzes the addition of glutamate to the nucleotide precursor UDP-N-acetylmuramoyl-L-alanine (UMA).</text>
</comment>
<evidence type="ECO:0000256" key="4">
    <source>
        <dbReference type="ARBA" id="ARBA00022598"/>
    </source>
</evidence>
<comment type="catalytic activity">
    <reaction evidence="7 8">
        <text>UDP-N-acetyl-alpha-D-muramoyl-L-alanine + D-glutamate + ATP = UDP-N-acetyl-alpha-D-muramoyl-L-alanyl-D-glutamate + ADP + phosphate + H(+)</text>
        <dbReference type="Rhea" id="RHEA:16429"/>
        <dbReference type="ChEBI" id="CHEBI:15378"/>
        <dbReference type="ChEBI" id="CHEBI:29986"/>
        <dbReference type="ChEBI" id="CHEBI:30616"/>
        <dbReference type="ChEBI" id="CHEBI:43474"/>
        <dbReference type="ChEBI" id="CHEBI:83898"/>
        <dbReference type="ChEBI" id="CHEBI:83900"/>
        <dbReference type="ChEBI" id="CHEBI:456216"/>
        <dbReference type="EC" id="6.3.2.9"/>
    </reaction>
</comment>
<keyword evidence="7 8" id="KW-0132">Cell division</keyword>
<dbReference type="GO" id="GO:0005737">
    <property type="term" value="C:cytoplasm"/>
    <property type="evidence" value="ECO:0007669"/>
    <property type="project" value="UniProtKB-SubCell"/>
</dbReference>
<name>A0A0X8NZI8_ALCXX</name>
<dbReference type="EMBL" id="CP014060">
    <property type="protein sequence ID" value="AMG37142.1"/>
    <property type="molecule type" value="Genomic_DNA"/>
</dbReference>
<dbReference type="InterPro" id="IPR013221">
    <property type="entry name" value="Mur_ligase_cen"/>
</dbReference>
<organism evidence="11 12">
    <name type="scientific">Alcaligenes xylosoxydans xylosoxydans</name>
    <name type="common">Achromobacter xylosoxidans</name>
    <dbReference type="NCBI Taxonomy" id="85698"/>
    <lineage>
        <taxon>Bacteria</taxon>
        <taxon>Pseudomonadati</taxon>
        <taxon>Pseudomonadota</taxon>
        <taxon>Betaproteobacteria</taxon>
        <taxon>Burkholderiales</taxon>
        <taxon>Alcaligenaceae</taxon>
        <taxon>Achromobacter</taxon>
    </lineage>
</organism>
<dbReference type="GO" id="GO:0051301">
    <property type="term" value="P:cell division"/>
    <property type="evidence" value="ECO:0007669"/>
    <property type="project" value="UniProtKB-KW"/>
</dbReference>
<dbReference type="SUPFAM" id="SSF51984">
    <property type="entry name" value="MurCD N-terminal domain"/>
    <property type="match status" value="1"/>
</dbReference>
<dbReference type="GO" id="GO:0009252">
    <property type="term" value="P:peptidoglycan biosynthetic process"/>
    <property type="evidence" value="ECO:0007669"/>
    <property type="project" value="UniProtKB-UniRule"/>
</dbReference>
<dbReference type="PANTHER" id="PTHR43692">
    <property type="entry name" value="UDP-N-ACETYLMURAMOYLALANINE--D-GLUTAMATE LIGASE"/>
    <property type="match status" value="1"/>
</dbReference>
<keyword evidence="7 8" id="KW-0133">Cell shape</keyword>
<evidence type="ECO:0000313" key="12">
    <source>
        <dbReference type="Proteomes" id="UP000060602"/>
    </source>
</evidence>
<dbReference type="Proteomes" id="UP000060602">
    <property type="component" value="Chromosome"/>
</dbReference>
<dbReference type="Gene3D" id="3.40.50.720">
    <property type="entry name" value="NAD(P)-binding Rossmann-like Domain"/>
    <property type="match status" value="1"/>
</dbReference>
<feature type="binding site" evidence="7">
    <location>
        <begin position="138"/>
        <end position="144"/>
    </location>
    <ligand>
        <name>ATP</name>
        <dbReference type="ChEBI" id="CHEBI:30616"/>
    </ligand>
</feature>
<keyword evidence="7 8" id="KW-0573">Peptidoglycan synthesis</keyword>
<dbReference type="PANTHER" id="PTHR43692:SF1">
    <property type="entry name" value="UDP-N-ACETYLMURAMOYLALANINE--D-GLUTAMATE LIGASE"/>
    <property type="match status" value="1"/>
</dbReference>
<dbReference type="GO" id="GO:0008360">
    <property type="term" value="P:regulation of cell shape"/>
    <property type="evidence" value="ECO:0007669"/>
    <property type="project" value="UniProtKB-KW"/>
</dbReference>
<dbReference type="AlphaFoldDB" id="A0A0X8NZI8"/>
<dbReference type="Pfam" id="PF21799">
    <property type="entry name" value="MurD-like_N"/>
    <property type="match status" value="1"/>
</dbReference>
<keyword evidence="7 8" id="KW-0131">Cell cycle</keyword>
<dbReference type="Pfam" id="PF02875">
    <property type="entry name" value="Mur_ligase_C"/>
    <property type="match status" value="1"/>
</dbReference>
<dbReference type="GO" id="GO:0008764">
    <property type="term" value="F:UDP-N-acetylmuramoylalanine-D-glutamate ligase activity"/>
    <property type="evidence" value="ECO:0007669"/>
    <property type="project" value="UniProtKB-UniRule"/>
</dbReference>
<dbReference type="InterPro" id="IPR004101">
    <property type="entry name" value="Mur_ligase_C"/>
</dbReference>
<dbReference type="RefSeq" id="WP_061072425.1">
    <property type="nucleotide sequence ID" value="NZ_CP014060.2"/>
</dbReference>
<dbReference type="SUPFAM" id="SSF53623">
    <property type="entry name" value="MurD-like peptide ligases, catalytic domain"/>
    <property type="match status" value="1"/>
</dbReference>
<dbReference type="Gene3D" id="3.90.190.20">
    <property type="entry name" value="Mur ligase, C-terminal domain"/>
    <property type="match status" value="1"/>
</dbReference>
<evidence type="ECO:0000256" key="5">
    <source>
        <dbReference type="ARBA" id="ARBA00022741"/>
    </source>
</evidence>
<evidence type="ECO:0000256" key="6">
    <source>
        <dbReference type="ARBA" id="ARBA00022840"/>
    </source>
</evidence>
<keyword evidence="7 8" id="KW-0961">Cell wall biogenesis/degradation</keyword>
<evidence type="ECO:0000256" key="1">
    <source>
        <dbReference type="ARBA" id="ARBA00004496"/>
    </source>
</evidence>
<dbReference type="InterPro" id="IPR036615">
    <property type="entry name" value="Mur_ligase_C_dom_sf"/>
</dbReference>
<keyword evidence="4 7" id="KW-0436">Ligase</keyword>
<comment type="similarity">
    <text evidence="7">Belongs to the MurCDEF family.</text>
</comment>
<dbReference type="Pfam" id="PF08245">
    <property type="entry name" value="Mur_ligase_M"/>
    <property type="match status" value="1"/>
</dbReference>
<feature type="domain" description="Mur ligase C-terminal" evidence="9">
    <location>
        <begin position="366"/>
        <end position="479"/>
    </location>
</feature>
<dbReference type="EC" id="6.3.2.9" evidence="7 8"/>
<comment type="pathway">
    <text evidence="2 7 8">Cell wall biogenesis; peptidoglycan biosynthesis.</text>
</comment>
<accession>A0A0X8NZI8</accession>
<evidence type="ECO:0000256" key="8">
    <source>
        <dbReference type="RuleBase" id="RU003664"/>
    </source>
</evidence>
<keyword evidence="3 7" id="KW-0963">Cytoplasm</keyword>
<dbReference type="HAMAP" id="MF_00639">
    <property type="entry name" value="MurD"/>
    <property type="match status" value="1"/>
</dbReference>
<feature type="domain" description="Mur ligase central" evidence="10">
    <location>
        <begin position="136"/>
        <end position="249"/>
    </location>
</feature>
<evidence type="ECO:0000256" key="3">
    <source>
        <dbReference type="ARBA" id="ARBA00022490"/>
    </source>
</evidence>
<evidence type="ECO:0000259" key="9">
    <source>
        <dbReference type="Pfam" id="PF02875"/>
    </source>
</evidence>
<dbReference type="NCBIfam" id="TIGR01087">
    <property type="entry name" value="murD"/>
    <property type="match status" value="1"/>
</dbReference>
<keyword evidence="6 7" id="KW-0067">ATP-binding</keyword>
<keyword evidence="5 7" id="KW-0547">Nucleotide-binding</keyword>
<proteinExistence type="inferred from homology"/>
<sequence length="510" mass="53900">MNTMGTSRADAPLVLILGLGESGVAAARWSARQGARLRVADTRAEPGGLSALRDALAQAEVEYRLGCDASFDVALLDGVDQVVISPGLAPEGAPAGDLLREAKARGIEVIGEMELFARALAELAETREYRPRVLAVTGTNGKTTVTALTRDLVQASGLSVLAAGNISPAALTALMGALDADDLPQVWVLELSSFQLETTHTLMADAAVVLNVTQDHLDWHGGMDAYAHAKARLLKMARIAIVNRDDPYTVGMVPSLDAMPVRSFGRDVPALVGDMGLELGQGVAWLVAAEPVDFDEPVAPVRRKKDAPEPVRAKGRMSRLMPVDALRIRGIHNALNALAALQLARCLDLGWGAMLRTLREYAGEPHRAAFVRNIGGVDYINDSKGTNVGATVAALEGMGQPVVLIAGGQGKGQDFSPLVPVVSRHARAVLLIGQDGPEIGRVLAATGVDCIAVESLRDAVRRAAELAQAGDVVLLSPACASLDMFRNYPHRGQVFVEEVEDLARDRGEVA</sequence>
<gene>
    <name evidence="7" type="primary">murD</name>
    <name evidence="11" type="ORF">AL504_14640</name>
</gene>
<dbReference type="GO" id="GO:0005524">
    <property type="term" value="F:ATP binding"/>
    <property type="evidence" value="ECO:0007669"/>
    <property type="project" value="UniProtKB-UniRule"/>
</dbReference>
<evidence type="ECO:0000256" key="2">
    <source>
        <dbReference type="ARBA" id="ARBA00004752"/>
    </source>
</evidence>
<dbReference type="GO" id="GO:0071555">
    <property type="term" value="P:cell wall organization"/>
    <property type="evidence" value="ECO:0007669"/>
    <property type="project" value="UniProtKB-KW"/>
</dbReference>
<evidence type="ECO:0000259" key="10">
    <source>
        <dbReference type="Pfam" id="PF08245"/>
    </source>
</evidence>
<evidence type="ECO:0000313" key="11">
    <source>
        <dbReference type="EMBL" id="AMG37142.1"/>
    </source>
</evidence>
<dbReference type="SUPFAM" id="SSF53244">
    <property type="entry name" value="MurD-like peptide ligases, peptide-binding domain"/>
    <property type="match status" value="1"/>
</dbReference>